<proteinExistence type="predicted"/>
<protein>
    <submittedName>
        <fullName evidence="1">Uncharacterized protein</fullName>
    </submittedName>
</protein>
<dbReference type="EMBL" id="CM055112">
    <property type="protein sequence ID" value="KAJ7517343.1"/>
    <property type="molecule type" value="Genomic_DNA"/>
</dbReference>
<accession>A0ACC2AII6</accession>
<dbReference type="Proteomes" id="UP001162992">
    <property type="component" value="Chromosome 21"/>
</dbReference>
<evidence type="ECO:0000313" key="1">
    <source>
        <dbReference type="EMBL" id="KAJ7517343.1"/>
    </source>
</evidence>
<comment type="caution">
    <text evidence="1">The sequence shown here is derived from an EMBL/GenBank/DDBJ whole genome shotgun (WGS) entry which is preliminary data.</text>
</comment>
<keyword evidence="2" id="KW-1185">Reference proteome</keyword>
<name>A0ACC2AII6_DIPCM</name>
<reference evidence="2" key="1">
    <citation type="journal article" date="2024" name="Proc. Natl. Acad. Sci. U.S.A.">
        <title>Extraordinary preservation of gene collinearity over three hundred million years revealed in homosporous lycophytes.</title>
        <authorList>
            <person name="Li C."/>
            <person name="Wickell D."/>
            <person name="Kuo L.Y."/>
            <person name="Chen X."/>
            <person name="Nie B."/>
            <person name="Liao X."/>
            <person name="Peng D."/>
            <person name="Ji J."/>
            <person name="Jenkins J."/>
            <person name="Williams M."/>
            <person name="Shu S."/>
            <person name="Plott C."/>
            <person name="Barry K."/>
            <person name="Rajasekar S."/>
            <person name="Grimwood J."/>
            <person name="Han X."/>
            <person name="Sun S."/>
            <person name="Hou Z."/>
            <person name="He W."/>
            <person name="Dai G."/>
            <person name="Sun C."/>
            <person name="Schmutz J."/>
            <person name="Leebens-Mack J.H."/>
            <person name="Li F.W."/>
            <person name="Wang L."/>
        </authorList>
    </citation>
    <scope>NUCLEOTIDE SEQUENCE [LARGE SCALE GENOMIC DNA]</scope>
    <source>
        <strain evidence="2">cv. PW_Plant_1</strain>
    </source>
</reference>
<gene>
    <name evidence="1" type="ORF">O6H91_21G019700</name>
</gene>
<evidence type="ECO:0000313" key="2">
    <source>
        <dbReference type="Proteomes" id="UP001162992"/>
    </source>
</evidence>
<organism evidence="1 2">
    <name type="scientific">Diphasiastrum complanatum</name>
    <name type="common">Issler's clubmoss</name>
    <name type="synonym">Lycopodium complanatum</name>
    <dbReference type="NCBI Taxonomy" id="34168"/>
    <lineage>
        <taxon>Eukaryota</taxon>
        <taxon>Viridiplantae</taxon>
        <taxon>Streptophyta</taxon>
        <taxon>Embryophyta</taxon>
        <taxon>Tracheophyta</taxon>
        <taxon>Lycopodiopsida</taxon>
        <taxon>Lycopodiales</taxon>
        <taxon>Lycopodiaceae</taxon>
        <taxon>Lycopodioideae</taxon>
        <taxon>Diphasiastrum</taxon>
    </lineage>
</organism>
<sequence>MDSKEKQFLSSGGILSRRVLADKSRKESDASPPRSGVIVPERLMDARLRETTRREDLSHITPFHLQTLGVRLLFQFCRACTMRFLNSIRMLASESDVPESLPDPAVEKDSDGFCVKSRVL</sequence>